<feature type="transmembrane region" description="Helical" evidence="2">
    <location>
        <begin position="144"/>
        <end position="177"/>
    </location>
</feature>
<dbReference type="GeneID" id="25472925"/>
<dbReference type="Proteomes" id="UP000030754">
    <property type="component" value="Unassembled WGS sequence"/>
</dbReference>
<keyword evidence="1" id="KW-0175">Coiled coil</keyword>
<evidence type="ECO:0000256" key="1">
    <source>
        <dbReference type="SAM" id="Coils"/>
    </source>
</evidence>
<dbReference type="EMBL" id="HG723898">
    <property type="protein sequence ID" value="CDJ66923.1"/>
    <property type="molecule type" value="Genomic_DNA"/>
</dbReference>
<protein>
    <submittedName>
        <fullName evidence="3">Uncharacterized protein</fullName>
    </submittedName>
</protein>
<keyword evidence="2" id="KW-0472">Membrane</keyword>
<dbReference type="RefSeq" id="XP_013435390.1">
    <property type="nucleotide sequence ID" value="XM_013579936.1"/>
</dbReference>
<reference evidence="3" key="2">
    <citation type="submission" date="2013-10" db="EMBL/GenBank/DDBJ databases">
        <authorList>
            <person name="Aslett M."/>
        </authorList>
    </citation>
    <scope>NUCLEOTIDE SEQUENCE [LARGE SCALE GENOMIC DNA]</scope>
    <source>
        <strain evidence="3">Houghton</strain>
    </source>
</reference>
<keyword evidence="2" id="KW-1133">Transmembrane helix</keyword>
<accession>U6MV02</accession>
<dbReference type="VEuPathDB" id="ToxoDB:ENH_00027570"/>
<evidence type="ECO:0000313" key="4">
    <source>
        <dbReference type="Proteomes" id="UP000030754"/>
    </source>
</evidence>
<sequence>MEDAVVALQEQQKALQEQQQALLLLAKETAKQREETEHRTQTISARQELTETALALEEKRRAMRHCYEEMETQRLAMEGRAAAAAADAQSAAAAAAEARTLKQEGIKAKEALHQLHRHAKDVHWESHCCSIIMKLQFKLQIKHYGVLPVAVMVATILLPGTLLLADVVIVLIGIYHFK</sequence>
<proteinExistence type="predicted"/>
<gene>
    <name evidence="3" type="ORF">ENH_00027570</name>
</gene>
<keyword evidence="4" id="KW-1185">Reference proteome</keyword>
<organism evidence="3 4">
    <name type="scientific">Eimeria necatrix</name>
    <dbReference type="NCBI Taxonomy" id="51315"/>
    <lineage>
        <taxon>Eukaryota</taxon>
        <taxon>Sar</taxon>
        <taxon>Alveolata</taxon>
        <taxon>Apicomplexa</taxon>
        <taxon>Conoidasida</taxon>
        <taxon>Coccidia</taxon>
        <taxon>Eucoccidiorida</taxon>
        <taxon>Eimeriorina</taxon>
        <taxon>Eimeriidae</taxon>
        <taxon>Eimeria</taxon>
    </lineage>
</organism>
<evidence type="ECO:0000256" key="2">
    <source>
        <dbReference type="SAM" id="Phobius"/>
    </source>
</evidence>
<evidence type="ECO:0000313" key="3">
    <source>
        <dbReference type="EMBL" id="CDJ66923.1"/>
    </source>
</evidence>
<dbReference type="AlphaFoldDB" id="U6MV02"/>
<feature type="coiled-coil region" evidence="1">
    <location>
        <begin position="1"/>
        <end position="28"/>
    </location>
</feature>
<reference evidence="3" key="1">
    <citation type="submission" date="2013-10" db="EMBL/GenBank/DDBJ databases">
        <title>Genomic analysis of the causative agents of coccidiosis in chickens.</title>
        <authorList>
            <person name="Reid A.J."/>
            <person name="Blake D."/>
            <person name="Billington K."/>
            <person name="Browne H."/>
            <person name="Dunn M."/>
            <person name="Hung S."/>
            <person name="Kawahara F."/>
            <person name="Miranda-Saavedra D."/>
            <person name="Mourier T."/>
            <person name="Nagra H."/>
            <person name="Otto T.D."/>
            <person name="Rawlings N."/>
            <person name="Sanchez A."/>
            <person name="Sanders M."/>
            <person name="Subramaniam C."/>
            <person name="Tay Y."/>
            <person name="Dear P."/>
            <person name="Doerig C."/>
            <person name="Gruber A."/>
            <person name="Parkinson J."/>
            <person name="Shirley M."/>
            <person name="Wan K.L."/>
            <person name="Berriman M."/>
            <person name="Tomley F."/>
            <person name="Pain A."/>
        </authorList>
    </citation>
    <scope>NUCLEOTIDE SEQUENCE [LARGE SCALE GENOMIC DNA]</scope>
    <source>
        <strain evidence="3">Houghton</strain>
    </source>
</reference>
<name>U6MV02_9EIME</name>
<keyword evidence="2" id="KW-0812">Transmembrane</keyword>